<dbReference type="InterPro" id="IPR043476">
    <property type="entry name" value="Yro2-like_7TM"/>
</dbReference>
<dbReference type="PANTHER" id="PTHR28286">
    <property type="match status" value="1"/>
</dbReference>
<dbReference type="Proteomes" id="UP000469559">
    <property type="component" value="Unassembled WGS sequence"/>
</dbReference>
<dbReference type="CDD" id="cd15239">
    <property type="entry name" value="7tm_YRO2_fungal-like"/>
    <property type="match status" value="1"/>
</dbReference>
<dbReference type="GO" id="GO:0005783">
    <property type="term" value="C:endoplasmic reticulum"/>
    <property type="evidence" value="ECO:0007669"/>
    <property type="project" value="TreeGrafter"/>
</dbReference>
<evidence type="ECO:0000256" key="5">
    <source>
        <dbReference type="ARBA" id="ARBA00023136"/>
    </source>
</evidence>
<feature type="compositionally biased region" description="Low complexity" evidence="6">
    <location>
        <begin position="277"/>
        <end position="298"/>
    </location>
</feature>
<dbReference type="GO" id="GO:0005886">
    <property type="term" value="C:plasma membrane"/>
    <property type="evidence" value="ECO:0007669"/>
    <property type="project" value="TreeGrafter"/>
</dbReference>
<evidence type="ECO:0000313" key="8">
    <source>
        <dbReference type="EMBL" id="TVY18553.1"/>
    </source>
</evidence>
<feature type="region of interest" description="Disordered" evidence="6">
    <location>
        <begin position="269"/>
        <end position="304"/>
    </location>
</feature>
<protein>
    <submittedName>
        <fullName evidence="8">Protein FDD123</fullName>
    </submittedName>
</protein>
<feature type="transmembrane region" description="Helical" evidence="7">
    <location>
        <begin position="154"/>
        <end position="175"/>
    </location>
</feature>
<evidence type="ECO:0000313" key="9">
    <source>
        <dbReference type="Proteomes" id="UP000469559"/>
    </source>
</evidence>
<keyword evidence="5 7" id="KW-0472">Membrane</keyword>
<comment type="caution">
    <text evidence="8">The sequence shown here is derived from an EMBL/GenBank/DDBJ whole genome shotgun (WGS) entry which is preliminary data.</text>
</comment>
<organism evidence="8 9">
    <name type="scientific">Lachnellula arida</name>
    <dbReference type="NCBI Taxonomy" id="1316785"/>
    <lineage>
        <taxon>Eukaryota</taxon>
        <taxon>Fungi</taxon>
        <taxon>Dikarya</taxon>
        <taxon>Ascomycota</taxon>
        <taxon>Pezizomycotina</taxon>
        <taxon>Leotiomycetes</taxon>
        <taxon>Helotiales</taxon>
        <taxon>Lachnaceae</taxon>
        <taxon>Lachnellula</taxon>
    </lineage>
</organism>
<reference evidence="8 9" key="1">
    <citation type="submission" date="2018-05" db="EMBL/GenBank/DDBJ databases">
        <title>Whole genome sequencing for identification of molecular markers to develop diagnostic detection tools for the regulated plant pathogen Lachnellula willkommii.</title>
        <authorList>
            <person name="Giroux E."/>
            <person name="Bilodeau G."/>
        </authorList>
    </citation>
    <scope>NUCLEOTIDE SEQUENCE [LARGE SCALE GENOMIC DNA]</scope>
    <source>
        <strain evidence="8 9">CBS 203.66</strain>
    </source>
</reference>
<dbReference type="EMBL" id="QGMF01000163">
    <property type="protein sequence ID" value="TVY18553.1"/>
    <property type="molecule type" value="Genomic_DNA"/>
</dbReference>
<feature type="transmembrane region" description="Helical" evidence="7">
    <location>
        <begin position="220"/>
        <end position="242"/>
    </location>
</feature>
<feature type="transmembrane region" description="Helical" evidence="7">
    <location>
        <begin position="128"/>
        <end position="148"/>
    </location>
</feature>
<dbReference type="Gene3D" id="1.20.1070.10">
    <property type="entry name" value="Rhodopsin 7-helix transmembrane proteins"/>
    <property type="match status" value="1"/>
</dbReference>
<feature type="transmembrane region" description="Helical" evidence="7">
    <location>
        <begin position="98"/>
        <end position="121"/>
    </location>
</feature>
<evidence type="ECO:0000256" key="6">
    <source>
        <dbReference type="SAM" id="MobiDB-lite"/>
    </source>
</evidence>
<keyword evidence="4 7" id="KW-1133">Transmembrane helix</keyword>
<evidence type="ECO:0000256" key="7">
    <source>
        <dbReference type="SAM" id="Phobius"/>
    </source>
</evidence>
<gene>
    <name evidence="8" type="primary">FDD123_1</name>
    <name evidence="8" type="ORF">LARI1_G003175</name>
</gene>
<dbReference type="InterPro" id="IPR001425">
    <property type="entry name" value="Arc/bac/fun_rhodopsins"/>
</dbReference>
<dbReference type="OrthoDB" id="536545at2759"/>
<keyword evidence="3 7" id="KW-0812">Transmembrane</keyword>
<dbReference type="SMART" id="SM01021">
    <property type="entry name" value="Bac_rhodopsin"/>
    <property type="match status" value="1"/>
</dbReference>
<feature type="transmembrane region" description="Helical" evidence="7">
    <location>
        <begin position="30"/>
        <end position="51"/>
    </location>
</feature>
<keyword evidence="9" id="KW-1185">Reference proteome</keyword>
<name>A0A8T9BJE3_9HELO</name>
<comment type="similarity">
    <text evidence="2">Belongs to the archaeal/bacterial/fungal opsin family.</text>
</comment>
<evidence type="ECO:0000256" key="3">
    <source>
        <dbReference type="ARBA" id="ARBA00022692"/>
    </source>
</evidence>
<feature type="transmembrane region" description="Helical" evidence="7">
    <location>
        <begin position="187"/>
        <end position="208"/>
    </location>
</feature>
<comment type="subcellular location">
    <subcellularLocation>
        <location evidence="1">Membrane</location>
        <topology evidence="1">Multi-pass membrane protein</topology>
    </subcellularLocation>
</comment>
<dbReference type="PANTHER" id="PTHR28286:SF1">
    <property type="entry name" value="30 KDA HEAT SHOCK PROTEIN-RELATED"/>
    <property type="match status" value="1"/>
</dbReference>
<evidence type="ECO:0000256" key="2">
    <source>
        <dbReference type="ARBA" id="ARBA00008130"/>
    </source>
</evidence>
<sequence length="304" mass="33382">MSILLQRSNDALKINPPVGDHHFTVSGSDWLWAVTAIYLFSLLLVVGHSYIARSGEKIFHYLFTISLFVGTVAYFTIASDLGSTPIKTSTGDSGTRQIFYAKFINWFVGWTPILIAVGLVSGVSWATIIYNIGLSWIWIASWLSGALVATHYKWGFYAFGLLAYFLLVGSLLHTGSITARRLEIKSSYFLLSSWLAFIWLLYAIAYGLDDGGNAVSVTSGFIFFGILDVLNVPVIAFAVLFLSRKWDYRSLNLYFTQYGRVAQGGEFPEREKGVLEPTTNPAPAPAATQAATPAAASAPKEETV</sequence>
<accession>A0A8T9BJE3</accession>
<dbReference type="AlphaFoldDB" id="A0A8T9BJE3"/>
<dbReference type="SUPFAM" id="SSF81321">
    <property type="entry name" value="Family A G protein-coupled receptor-like"/>
    <property type="match status" value="1"/>
</dbReference>
<evidence type="ECO:0000256" key="1">
    <source>
        <dbReference type="ARBA" id="ARBA00004141"/>
    </source>
</evidence>
<proteinExistence type="inferred from homology"/>
<feature type="transmembrane region" description="Helical" evidence="7">
    <location>
        <begin position="58"/>
        <end position="78"/>
    </location>
</feature>
<evidence type="ECO:0000256" key="4">
    <source>
        <dbReference type="ARBA" id="ARBA00022989"/>
    </source>
</evidence>